<protein>
    <submittedName>
        <fullName evidence="2">Uncharacterized protein</fullName>
    </submittedName>
</protein>
<dbReference type="PANTHER" id="PTHR15742">
    <property type="entry name" value="GIRDIN"/>
    <property type="match status" value="1"/>
</dbReference>
<feature type="compositionally biased region" description="Acidic residues" evidence="1">
    <location>
        <begin position="115"/>
        <end position="126"/>
    </location>
</feature>
<comment type="caution">
    <text evidence="2">The sequence shown here is derived from an EMBL/GenBank/DDBJ whole genome shotgun (WGS) entry which is preliminary data.</text>
</comment>
<sequence length="193" mass="20840">MHAHPIMDGTGRIKPAERRAATSRQDKSTGIIKTKEVQSKKPKRGASATPNTGKKEMKPDNRCKSSGRRKLSDGSITSDDLSKDSGCATGKLSSTDSSSEISDASEEHKQSTDAEGTDEEIMDDSAEQISEHREEDGLINATLSPGISPGDQSRLNLSSSVAFSDLTGDFADGVHEDLLREIDDLRSENEYLK</sequence>
<name>A0ABD0N799_CIRMR</name>
<feature type="non-terminal residue" evidence="2">
    <location>
        <position position="193"/>
    </location>
</feature>
<feature type="compositionally biased region" description="Polar residues" evidence="1">
    <location>
        <begin position="141"/>
        <end position="153"/>
    </location>
</feature>
<dbReference type="EMBL" id="JAMKFB020000023">
    <property type="protein sequence ID" value="KAL0157985.1"/>
    <property type="molecule type" value="Genomic_DNA"/>
</dbReference>
<feature type="compositionally biased region" description="Basic and acidic residues" evidence="1">
    <location>
        <begin position="53"/>
        <end position="63"/>
    </location>
</feature>
<gene>
    <name evidence="2" type="ORF">M9458_046061</name>
</gene>
<keyword evidence="3" id="KW-1185">Reference proteome</keyword>
<evidence type="ECO:0000313" key="3">
    <source>
        <dbReference type="Proteomes" id="UP001529510"/>
    </source>
</evidence>
<accession>A0ABD0N799</accession>
<dbReference type="AlphaFoldDB" id="A0ABD0N799"/>
<organism evidence="2 3">
    <name type="scientific">Cirrhinus mrigala</name>
    <name type="common">Mrigala</name>
    <dbReference type="NCBI Taxonomy" id="683832"/>
    <lineage>
        <taxon>Eukaryota</taxon>
        <taxon>Metazoa</taxon>
        <taxon>Chordata</taxon>
        <taxon>Craniata</taxon>
        <taxon>Vertebrata</taxon>
        <taxon>Euteleostomi</taxon>
        <taxon>Actinopterygii</taxon>
        <taxon>Neopterygii</taxon>
        <taxon>Teleostei</taxon>
        <taxon>Ostariophysi</taxon>
        <taxon>Cypriniformes</taxon>
        <taxon>Cyprinidae</taxon>
        <taxon>Labeoninae</taxon>
        <taxon>Labeonini</taxon>
        <taxon>Cirrhinus</taxon>
    </lineage>
</organism>
<dbReference type="PANTHER" id="PTHR15742:SF1">
    <property type="entry name" value="PROTEIN SOGA1"/>
    <property type="match status" value="1"/>
</dbReference>
<evidence type="ECO:0000256" key="1">
    <source>
        <dbReference type="SAM" id="MobiDB-lite"/>
    </source>
</evidence>
<feature type="region of interest" description="Disordered" evidence="1">
    <location>
        <begin position="1"/>
        <end position="153"/>
    </location>
</feature>
<evidence type="ECO:0000313" key="2">
    <source>
        <dbReference type="EMBL" id="KAL0157985.1"/>
    </source>
</evidence>
<dbReference type="Proteomes" id="UP001529510">
    <property type="component" value="Unassembled WGS sequence"/>
</dbReference>
<reference evidence="2 3" key="1">
    <citation type="submission" date="2024-05" db="EMBL/GenBank/DDBJ databases">
        <title>Genome sequencing and assembly of Indian major carp, Cirrhinus mrigala (Hamilton, 1822).</title>
        <authorList>
            <person name="Mohindra V."/>
            <person name="Chowdhury L.M."/>
            <person name="Lal K."/>
            <person name="Jena J.K."/>
        </authorList>
    </citation>
    <scope>NUCLEOTIDE SEQUENCE [LARGE SCALE GENOMIC DNA]</scope>
    <source>
        <strain evidence="2">CM1030</strain>
        <tissue evidence="2">Blood</tissue>
    </source>
</reference>
<feature type="compositionally biased region" description="Basic and acidic residues" evidence="1">
    <location>
        <begin position="14"/>
        <end position="39"/>
    </location>
</feature>
<dbReference type="InterPro" id="IPR049885">
    <property type="entry name" value="MTCL1-3"/>
</dbReference>
<proteinExistence type="predicted"/>
<feature type="compositionally biased region" description="Low complexity" evidence="1">
    <location>
        <begin position="93"/>
        <end position="102"/>
    </location>
</feature>